<keyword evidence="3" id="KW-1185">Reference proteome</keyword>
<evidence type="ECO:0000313" key="3">
    <source>
        <dbReference type="Proteomes" id="UP001176021"/>
    </source>
</evidence>
<evidence type="ECO:0000313" key="2">
    <source>
        <dbReference type="EMBL" id="MDO0825409.1"/>
    </source>
</evidence>
<accession>A0ABT8QY30</accession>
<dbReference type="RefSeq" id="WP_252469421.1">
    <property type="nucleotide sequence ID" value="NZ_JAMHFY010000009.1"/>
</dbReference>
<name>A0ABT8QY30_9FIRM</name>
<dbReference type="Proteomes" id="UP001176021">
    <property type="component" value="Unassembled WGS sequence"/>
</dbReference>
<feature type="region of interest" description="Disordered" evidence="1">
    <location>
        <begin position="1"/>
        <end position="32"/>
    </location>
</feature>
<gene>
    <name evidence="2" type="ORF">M8H41_21575</name>
</gene>
<comment type="caution">
    <text evidence="2">The sequence shown here is derived from an EMBL/GenBank/DDBJ whole genome shotgun (WGS) entry which is preliminary data.</text>
</comment>
<reference evidence="2" key="1">
    <citation type="submission" date="2022-05" db="EMBL/GenBank/DDBJ databases">
        <title>Expanded diversity of anoxic marine methylotrophy in a Black Sea sulfate reducing microorganism.</title>
        <authorList>
            <person name="Fischer P.Q."/>
            <person name="Stams A.J.M."/>
            <person name="Villanueva L."/>
            <person name="Sousa D.Z."/>
        </authorList>
    </citation>
    <scope>NUCLEOTIDE SEQUENCE</scope>
    <source>
        <strain evidence="2">P130</strain>
    </source>
</reference>
<proteinExistence type="predicted"/>
<dbReference type="EMBL" id="JAMJEV010000025">
    <property type="protein sequence ID" value="MDO0825409.1"/>
    <property type="molecule type" value="Genomic_DNA"/>
</dbReference>
<protein>
    <submittedName>
        <fullName evidence="2">Uncharacterized protein</fullName>
    </submittedName>
</protein>
<feature type="compositionally biased region" description="Basic and acidic residues" evidence="1">
    <location>
        <begin position="1"/>
        <end position="14"/>
    </location>
</feature>
<evidence type="ECO:0000256" key="1">
    <source>
        <dbReference type="SAM" id="MobiDB-lite"/>
    </source>
</evidence>
<sequence>MDKEEKDKVSKEENEMSLPLNKTRKPSFSDFVSQHRDKIQELSDANWPKNSEGEYVITKDDPWRQEHEWDELYKELKRQK</sequence>
<organism evidence="2 3">
    <name type="scientific">Desulfosporosinus nitroreducens</name>
    <dbReference type="NCBI Taxonomy" id="2018668"/>
    <lineage>
        <taxon>Bacteria</taxon>
        <taxon>Bacillati</taxon>
        <taxon>Bacillota</taxon>
        <taxon>Clostridia</taxon>
        <taxon>Eubacteriales</taxon>
        <taxon>Desulfitobacteriaceae</taxon>
        <taxon>Desulfosporosinus</taxon>
    </lineage>
</organism>